<gene>
    <name evidence="7" type="primary">mutS2</name>
    <name evidence="7" type="synonym">rqcU</name>
    <name evidence="10" type="ORF">AZI86_18565</name>
</gene>
<dbReference type="GO" id="GO:0030983">
    <property type="term" value="F:mismatched DNA binding"/>
    <property type="evidence" value="ECO:0007669"/>
    <property type="project" value="InterPro"/>
</dbReference>
<dbReference type="InterPro" id="IPR046893">
    <property type="entry name" value="MSSS"/>
</dbReference>
<dbReference type="SMART" id="SM00534">
    <property type="entry name" value="MUTSac"/>
    <property type="match status" value="1"/>
</dbReference>
<keyword evidence="11" id="KW-1185">Reference proteome</keyword>
<feature type="binding site" evidence="7">
    <location>
        <begin position="329"/>
        <end position="336"/>
    </location>
    <ligand>
        <name>ATP</name>
        <dbReference type="ChEBI" id="CHEBI:30616"/>
    </ligand>
</feature>
<dbReference type="PANTHER" id="PTHR48466:SF2">
    <property type="entry name" value="OS10G0509000 PROTEIN"/>
    <property type="match status" value="1"/>
</dbReference>
<dbReference type="InterPro" id="IPR045076">
    <property type="entry name" value="MutS"/>
</dbReference>
<keyword evidence="2 7" id="KW-0547">Nucleotide-binding</keyword>
<dbReference type="GO" id="GO:0072344">
    <property type="term" value="P:rescue of stalled ribosome"/>
    <property type="evidence" value="ECO:0007669"/>
    <property type="project" value="UniProtKB-UniRule"/>
</dbReference>
<dbReference type="GO" id="GO:0140664">
    <property type="term" value="F:ATP-dependent DNA damage sensor activity"/>
    <property type="evidence" value="ECO:0007669"/>
    <property type="project" value="InterPro"/>
</dbReference>
<dbReference type="SMART" id="SM00533">
    <property type="entry name" value="MUTSd"/>
    <property type="match status" value="1"/>
</dbReference>
<evidence type="ECO:0000256" key="3">
    <source>
        <dbReference type="ARBA" id="ARBA00022801"/>
    </source>
</evidence>
<comment type="function">
    <text evidence="7">Acts as a ribosome collision sensor, splitting the ribosome into its 2 subunits. Detects stalled/collided 70S ribosomes which it binds and splits by an ATP-hydrolysis driven conformational change. Acts upstream of the ribosome quality control system (RQC), a ribosome-associated complex that mediates the extraction of incompletely synthesized nascent chains from stalled ribosomes and their subsequent degradation. Probably generates substrates for RQC.</text>
</comment>
<dbReference type="EMBL" id="LUKE01000006">
    <property type="protein sequence ID" value="KYG61696.1"/>
    <property type="molecule type" value="Genomic_DNA"/>
</dbReference>
<dbReference type="HAMAP" id="MF_00092">
    <property type="entry name" value="MutS2"/>
    <property type="match status" value="1"/>
</dbReference>
<dbReference type="GO" id="GO:0016887">
    <property type="term" value="F:ATP hydrolysis activity"/>
    <property type="evidence" value="ECO:0007669"/>
    <property type="project" value="InterPro"/>
</dbReference>
<dbReference type="Gene3D" id="3.40.50.300">
    <property type="entry name" value="P-loop containing nucleotide triphosphate hydrolases"/>
    <property type="match status" value="1"/>
</dbReference>
<dbReference type="NCBIfam" id="TIGR01069">
    <property type="entry name" value="mutS2"/>
    <property type="match status" value="1"/>
</dbReference>
<dbReference type="InterPro" id="IPR002625">
    <property type="entry name" value="Smr_dom"/>
</dbReference>
<comment type="function">
    <text evidence="7">Endonuclease that is involved in the suppression of homologous recombination and thus may have a key role in the control of bacterial genetic diversity.</text>
</comment>
<dbReference type="Pfam" id="PF00488">
    <property type="entry name" value="MutS_V"/>
    <property type="match status" value="1"/>
</dbReference>
<evidence type="ECO:0000256" key="5">
    <source>
        <dbReference type="ARBA" id="ARBA00022884"/>
    </source>
</evidence>
<dbReference type="GO" id="GO:0005524">
    <property type="term" value="F:ATP binding"/>
    <property type="evidence" value="ECO:0007669"/>
    <property type="project" value="UniProtKB-UniRule"/>
</dbReference>
<dbReference type="Pfam" id="PF20297">
    <property type="entry name" value="MSSS"/>
    <property type="match status" value="1"/>
</dbReference>
<reference evidence="10 11" key="1">
    <citation type="submission" date="2016-03" db="EMBL/GenBank/DDBJ databases">
        <authorList>
            <person name="Ploux O."/>
        </authorList>
    </citation>
    <scope>NUCLEOTIDE SEQUENCE [LARGE SCALE GENOMIC DNA]</scope>
    <source>
        <strain evidence="10 11">R0</strain>
    </source>
</reference>
<dbReference type="PROSITE" id="PS50828">
    <property type="entry name" value="SMR"/>
    <property type="match status" value="1"/>
</dbReference>
<dbReference type="EC" id="3.1.-.-" evidence="7"/>
<comment type="subunit">
    <text evidence="7">Homodimer. Binds to stalled ribosomes, contacting rRNA.</text>
</comment>
<organism evidence="10 11">
    <name type="scientific">Bdellovibrio bacteriovorus</name>
    <dbReference type="NCBI Taxonomy" id="959"/>
    <lineage>
        <taxon>Bacteria</taxon>
        <taxon>Pseudomonadati</taxon>
        <taxon>Bdellovibrionota</taxon>
        <taxon>Bdellovibrionia</taxon>
        <taxon>Bdellovibrionales</taxon>
        <taxon>Pseudobdellovibrionaceae</taxon>
        <taxon>Bdellovibrio</taxon>
    </lineage>
</organism>
<evidence type="ECO:0000256" key="6">
    <source>
        <dbReference type="ARBA" id="ARBA00023125"/>
    </source>
</evidence>
<comment type="caution">
    <text evidence="10">The sequence shown here is derived from an EMBL/GenBank/DDBJ whole genome shotgun (WGS) entry which is preliminary data.</text>
</comment>
<dbReference type="InterPro" id="IPR027417">
    <property type="entry name" value="P-loop_NTPase"/>
</dbReference>
<protein>
    <recommendedName>
        <fullName evidence="7">Endonuclease MutS2</fullName>
        <ecNumber evidence="7">3.1.-.-</ecNumber>
    </recommendedName>
    <alternativeName>
        <fullName evidence="7">Ribosome-associated protein quality control-upstream factor</fullName>
        <shortName evidence="7">RQC-upstream factor</shortName>
        <shortName evidence="7">RqcU</shortName>
        <ecNumber evidence="7">3.6.4.-</ecNumber>
    </alternativeName>
</protein>
<keyword evidence="8" id="KW-0175">Coiled coil</keyword>
<dbReference type="OrthoDB" id="9808166at2"/>
<dbReference type="InterPro" id="IPR000432">
    <property type="entry name" value="DNA_mismatch_repair_MutS_C"/>
</dbReference>
<evidence type="ECO:0000256" key="1">
    <source>
        <dbReference type="ARBA" id="ARBA00022730"/>
    </source>
</evidence>
<evidence type="ECO:0000256" key="7">
    <source>
        <dbReference type="HAMAP-Rule" id="MF_00092"/>
    </source>
</evidence>
<dbReference type="PANTHER" id="PTHR48466">
    <property type="entry name" value="OS10G0509000 PROTEIN-RELATED"/>
    <property type="match status" value="1"/>
</dbReference>
<dbReference type="SUPFAM" id="SSF48334">
    <property type="entry name" value="DNA repair protein MutS, domain III"/>
    <property type="match status" value="1"/>
</dbReference>
<comment type="similarity">
    <text evidence="7">Belongs to the DNA mismatch repair MutS family. MutS2 subfamily.</text>
</comment>
<keyword evidence="4 7" id="KW-0067">ATP-binding</keyword>
<dbReference type="Gene3D" id="3.30.1370.110">
    <property type="match status" value="1"/>
</dbReference>
<feature type="coiled-coil region" evidence="8">
    <location>
        <begin position="520"/>
        <end position="580"/>
    </location>
</feature>
<keyword evidence="7" id="KW-0255">Endonuclease</keyword>
<sequence>MQDLVVLDWVEILEKISSHATSEAGRNQVLQIKPLSTPDEAYLSFKEISQATEVLNQGVRPYMQSLDLYSTWITRLKKNAVLKTLEIKDVRSFCLEALALKEALNSVNNDWAQRVGQSLMNAEEPVSAIDQILTPGGEIRSDASETLYRLYREKERLAREVQNSLDRLVHAHQMENVLQDKYVTTRDGRWVLPVRSGMQHHLPGVIHGSSQTKQTVFIEPETVIPTNNRLRQIEVEIEDEIERLLTELSRYLSSLSLEIESSRTLLEEADVRFSQAQFANKIEAHPIEFSNEGFELIEVRHPLLQLSGKKVISNTVLLDPRKSILLLSGPNAGGKTVLLKSIGLASQMARCGLPICASETSKIPFFKDLLIGIGDAQSVDEELSTFAAHLKILGRAAKMKGRDNLILIDEIAGSTDPEEGAALARAFIEAFSNNGVFAVITSHLGPLKSGWDDDSKVLNGSLEYDPKTGRPTYQFIAGIPGDSLAIQTAKRVGVDPAIVQRAMDVLAPATRARLEGLEQIEQLKSDISILQEHLKKETHKAVETKKKYEGLLEQFNKDKDEWLQRTLKKAERKVEEAIAQAKVTETFKRHSALQDIKYKLPEIVKAKPITQAGAPETAEEFGKKFPPGAKVFVPSLNQDGIVQSAPNSKGDLMILSGSIRLQLNWQDLKLPGKPQNPTSQLVRQGSSISVSLADDDRTLDLRGKTVDDALSDLEVALDKAAHSREDRIKIIHGHGTEALKRAVRTYLSRSIYVKKWKAGSPESGGDGITWVELGEA</sequence>
<evidence type="ECO:0000313" key="11">
    <source>
        <dbReference type="Proteomes" id="UP000075320"/>
    </source>
</evidence>
<dbReference type="EC" id="3.6.4.-" evidence="7"/>
<evidence type="ECO:0000313" key="10">
    <source>
        <dbReference type="EMBL" id="KYG61696.1"/>
    </source>
</evidence>
<keyword evidence="3 7" id="KW-0378">Hydrolase</keyword>
<keyword evidence="6 7" id="KW-0238">DNA-binding</keyword>
<keyword evidence="5 7" id="KW-0694">RNA-binding</keyword>
<dbReference type="RefSeq" id="WP_061836778.1">
    <property type="nucleotide sequence ID" value="NZ_LUKE01000006.1"/>
</dbReference>
<dbReference type="GO" id="GO:0045910">
    <property type="term" value="P:negative regulation of DNA recombination"/>
    <property type="evidence" value="ECO:0007669"/>
    <property type="project" value="InterPro"/>
</dbReference>
<dbReference type="InterPro" id="IPR036063">
    <property type="entry name" value="Smr_dom_sf"/>
</dbReference>
<evidence type="ECO:0000259" key="9">
    <source>
        <dbReference type="PROSITE" id="PS50828"/>
    </source>
</evidence>
<evidence type="ECO:0000256" key="8">
    <source>
        <dbReference type="SAM" id="Coils"/>
    </source>
</evidence>
<dbReference type="InterPro" id="IPR007696">
    <property type="entry name" value="DNA_mismatch_repair_MutS_core"/>
</dbReference>
<dbReference type="Proteomes" id="UP000075320">
    <property type="component" value="Unassembled WGS sequence"/>
</dbReference>
<dbReference type="GO" id="GO:0006298">
    <property type="term" value="P:mismatch repair"/>
    <property type="evidence" value="ECO:0007669"/>
    <property type="project" value="InterPro"/>
</dbReference>
<dbReference type="GO" id="GO:0004519">
    <property type="term" value="F:endonuclease activity"/>
    <property type="evidence" value="ECO:0007669"/>
    <property type="project" value="UniProtKB-UniRule"/>
</dbReference>
<evidence type="ECO:0000256" key="2">
    <source>
        <dbReference type="ARBA" id="ARBA00022741"/>
    </source>
</evidence>
<dbReference type="SUPFAM" id="SSF52540">
    <property type="entry name" value="P-loop containing nucleoside triphosphate hydrolases"/>
    <property type="match status" value="1"/>
</dbReference>
<keyword evidence="1 7" id="KW-0699">rRNA-binding</keyword>
<feature type="domain" description="Smr" evidence="9">
    <location>
        <begin position="699"/>
        <end position="774"/>
    </location>
</feature>
<evidence type="ECO:0000256" key="4">
    <source>
        <dbReference type="ARBA" id="ARBA00022840"/>
    </source>
</evidence>
<dbReference type="AlphaFoldDB" id="A0A150WF87"/>
<dbReference type="GO" id="GO:0043023">
    <property type="term" value="F:ribosomal large subunit binding"/>
    <property type="evidence" value="ECO:0007669"/>
    <property type="project" value="UniProtKB-UniRule"/>
</dbReference>
<dbReference type="SMART" id="SM00463">
    <property type="entry name" value="SMR"/>
    <property type="match status" value="1"/>
</dbReference>
<dbReference type="InterPro" id="IPR005747">
    <property type="entry name" value="MutS2"/>
</dbReference>
<dbReference type="InterPro" id="IPR036187">
    <property type="entry name" value="DNA_mismatch_repair_MutS_sf"/>
</dbReference>
<dbReference type="SUPFAM" id="SSF160443">
    <property type="entry name" value="SMR domain-like"/>
    <property type="match status" value="1"/>
</dbReference>
<dbReference type="GO" id="GO:0019843">
    <property type="term" value="F:rRNA binding"/>
    <property type="evidence" value="ECO:0007669"/>
    <property type="project" value="UniProtKB-UniRule"/>
</dbReference>
<dbReference type="Pfam" id="PF01713">
    <property type="entry name" value="Smr"/>
    <property type="match status" value="1"/>
</dbReference>
<accession>A0A150WF87</accession>
<dbReference type="PIRSF" id="PIRSF005814">
    <property type="entry name" value="MutS_YshD"/>
    <property type="match status" value="1"/>
</dbReference>
<proteinExistence type="inferred from homology"/>
<name>A0A150WF87_BDEBC</name>
<keyword evidence="7" id="KW-0540">Nuclease</keyword>